<dbReference type="InterPro" id="IPR052179">
    <property type="entry name" value="DD-CPase-like"/>
</dbReference>
<dbReference type="CDD" id="cd14852">
    <property type="entry name" value="LD-carboxypeptidase"/>
    <property type="match status" value="1"/>
</dbReference>
<dbReference type="Gene3D" id="3.30.1380.10">
    <property type="match status" value="1"/>
</dbReference>
<proteinExistence type="predicted"/>
<dbReference type="SUPFAM" id="SSF55166">
    <property type="entry name" value="Hedgehog/DD-peptidase"/>
    <property type="match status" value="1"/>
</dbReference>
<reference evidence="2" key="1">
    <citation type="submission" date="2022-10" db="EMBL/GenBank/DDBJ databases">
        <title>Culturing micro-colonial fungi from biological soil crusts in the Mojave desert and describing Neophaeococcomyces mojavensis, and introducing the new genera and species Taxawa tesnikishii.</title>
        <authorList>
            <person name="Kurbessoian T."/>
            <person name="Stajich J.E."/>
        </authorList>
    </citation>
    <scope>NUCLEOTIDE SEQUENCE</scope>
    <source>
        <strain evidence="2">TK_35</strain>
    </source>
</reference>
<dbReference type="InterPro" id="IPR058193">
    <property type="entry name" value="VanY/YodJ_core_dom"/>
</dbReference>
<name>A0AA39CUF2_9EURO</name>
<dbReference type="PANTHER" id="PTHR34385:SF1">
    <property type="entry name" value="PEPTIDOGLYCAN L-ALANYL-D-GLUTAMATE ENDOPEPTIDASE CWLK"/>
    <property type="match status" value="1"/>
</dbReference>
<dbReference type="EMBL" id="JAPDRN010000084">
    <property type="protein sequence ID" value="KAJ9626086.1"/>
    <property type="molecule type" value="Genomic_DNA"/>
</dbReference>
<dbReference type="Pfam" id="PF02557">
    <property type="entry name" value="VanY"/>
    <property type="match status" value="1"/>
</dbReference>
<dbReference type="AlphaFoldDB" id="A0AA39CUF2"/>
<dbReference type="GO" id="GO:0008233">
    <property type="term" value="F:peptidase activity"/>
    <property type="evidence" value="ECO:0007669"/>
    <property type="project" value="InterPro"/>
</dbReference>
<gene>
    <name evidence="2" type="ORF">H2204_010208</name>
</gene>
<evidence type="ECO:0000259" key="1">
    <source>
        <dbReference type="Pfam" id="PF02557"/>
    </source>
</evidence>
<dbReference type="PANTHER" id="PTHR34385">
    <property type="entry name" value="D-ALANYL-D-ALANINE CARBOXYPEPTIDASE"/>
    <property type="match status" value="1"/>
</dbReference>
<sequence length="269" mass="29969">MHRPPPLLINTETVELWPAPLLRARSNLDARLLARAQWVLRRKQDGRYLAAVLAHGVHSLVPRLPREQGVEEALALLDGARSRPFGAALEDQWLPLVGLQQRLQQLGLDAQRYAHASGLTLEAEPCLLHFAGRDRFARPLWLRRGAAQGWRRMRLHAARDGIALDAISGFRSHAYQLGIFERKLARGQSVLQILQVNAAPGFSEHHSGHALDIGTPGDAPAEESFEATAAFAWLQANAAAHGFHLSYPRDNPHGIVYEPWHWCWKPANG</sequence>
<evidence type="ECO:0000313" key="2">
    <source>
        <dbReference type="EMBL" id="KAJ9626086.1"/>
    </source>
</evidence>
<protein>
    <recommendedName>
        <fullName evidence="1">D-alanyl-D-alanine carboxypeptidase-like core domain-containing protein</fullName>
    </recommendedName>
</protein>
<feature type="domain" description="D-alanyl-D-alanine carboxypeptidase-like core" evidence="1">
    <location>
        <begin position="141"/>
        <end position="266"/>
    </location>
</feature>
<organism evidence="2">
    <name type="scientific">Knufia peltigerae</name>
    <dbReference type="NCBI Taxonomy" id="1002370"/>
    <lineage>
        <taxon>Eukaryota</taxon>
        <taxon>Fungi</taxon>
        <taxon>Dikarya</taxon>
        <taxon>Ascomycota</taxon>
        <taxon>Pezizomycotina</taxon>
        <taxon>Eurotiomycetes</taxon>
        <taxon>Chaetothyriomycetidae</taxon>
        <taxon>Chaetothyriales</taxon>
        <taxon>Trichomeriaceae</taxon>
        <taxon>Knufia</taxon>
    </lineage>
</organism>
<dbReference type="InterPro" id="IPR009045">
    <property type="entry name" value="Zn_M74/Hedgehog-like"/>
</dbReference>
<accession>A0AA39CUF2</accession>
<dbReference type="GO" id="GO:0006508">
    <property type="term" value="P:proteolysis"/>
    <property type="evidence" value="ECO:0007669"/>
    <property type="project" value="InterPro"/>
</dbReference>
<comment type="caution">
    <text evidence="2">The sequence shown here is derived from an EMBL/GenBank/DDBJ whole genome shotgun (WGS) entry which is preliminary data.</text>
</comment>
<dbReference type="InterPro" id="IPR003709">
    <property type="entry name" value="VanY-like_core_dom"/>
</dbReference>